<sequence length="387" mass="44330">MQERLKKAIDNLIKSNAFYAYILMGSQFIEGNVKNISISITKNGDVLFVYNPVSVATKSDIMVEGLILHELMHIINRHYLIHPKDKRDKAVWDIAKDAAINQFIPQLDAFSIPLNVLIEEGHGTDNDLIFVGPPIDMLNKTAEEYHDYIVDQFLKRGRYDIETIAERLPDSHKMESDLPVEMLLEVTEQKIGKAFNLFGGELPSGVRQNIELHLKKPVINWETAIRKFVGLSQRGEKYSTPLRPNRRYDDQPGWRYTYLPRICVIIDTSGSIIEEEMNQFVSEIDAIARQEVPLKLIQIDKSVTFIGDYKPGGWKSFEVYGGGETDLQPAVDIAETRFRSEGIIIFTDGYVDLPKVSRRVLFVLSKKHNSEFYIDARKIYGNVYVLE</sequence>
<dbReference type="EMBL" id="FRDJ01000022">
    <property type="protein sequence ID" value="SHN70565.1"/>
    <property type="molecule type" value="Genomic_DNA"/>
</dbReference>
<evidence type="ECO:0000313" key="3">
    <source>
        <dbReference type="EMBL" id="SHN70565.1"/>
    </source>
</evidence>
<dbReference type="Pfam" id="PF09967">
    <property type="entry name" value="DUF2201"/>
    <property type="match status" value="1"/>
</dbReference>
<dbReference type="SUPFAM" id="SSF53300">
    <property type="entry name" value="vWA-like"/>
    <property type="match status" value="1"/>
</dbReference>
<dbReference type="InterPro" id="IPR025154">
    <property type="entry name" value="Put_metallopeptidase_dom"/>
</dbReference>
<dbReference type="Proteomes" id="UP000184207">
    <property type="component" value="Unassembled WGS sequence"/>
</dbReference>
<dbReference type="PANTHER" id="PTHR38730">
    <property type="entry name" value="SLL7028 PROTEIN"/>
    <property type="match status" value="1"/>
</dbReference>
<keyword evidence="4" id="KW-1185">Reference proteome</keyword>
<dbReference type="RefSeq" id="WP_072761154.1">
    <property type="nucleotide sequence ID" value="NZ_FRDJ01000022.1"/>
</dbReference>
<proteinExistence type="predicted"/>
<dbReference type="Pfam" id="PF13203">
    <property type="entry name" value="DUF2201_N"/>
    <property type="match status" value="1"/>
</dbReference>
<dbReference type="InterPro" id="IPR018698">
    <property type="entry name" value="VWA-like_dom"/>
</dbReference>
<dbReference type="AlphaFoldDB" id="A0A1M7TIL4"/>
<accession>A0A1M7TIL4</accession>
<feature type="domain" description="VWA-like" evidence="1">
    <location>
        <begin position="262"/>
        <end position="370"/>
    </location>
</feature>
<protein>
    <submittedName>
        <fullName evidence="3">Predicted metal-dependent peptidase</fullName>
    </submittedName>
</protein>
<evidence type="ECO:0000259" key="2">
    <source>
        <dbReference type="Pfam" id="PF13203"/>
    </source>
</evidence>
<gene>
    <name evidence="3" type="ORF">SAMN02745226_02047</name>
</gene>
<dbReference type="STRING" id="1121883.SAMN02745226_02047"/>
<reference evidence="4" key="1">
    <citation type="submission" date="2016-12" db="EMBL/GenBank/DDBJ databases">
        <authorList>
            <person name="Varghese N."/>
            <person name="Submissions S."/>
        </authorList>
    </citation>
    <scope>NUCLEOTIDE SEQUENCE [LARGE SCALE GENOMIC DNA]</scope>
    <source>
        <strain evidence="4">DSM 13020</strain>
    </source>
</reference>
<dbReference type="InterPro" id="IPR036465">
    <property type="entry name" value="vWFA_dom_sf"/>
</dbReference>
<evidence type="ECO:0000259" key="1">
    <source>
        <dbReference type="Pfam" id="PF09967"/>
    </source>
</evidence>
<feature type="domain" description="Putative metallopeptidase" evidence="2">
    <location>
        <begin position="3"/>
        <end position="260"/>
    </location>
</feature>
<dbReference type="PANTHER" id="PTHR38730:SF1">
    <property type="entry name" value="SLL7028 PROTEIN"/>
    <property type="match status" value="1"/>
</dbReference>
<evidence type="ECO:0000313" key="4">
    <source>
        <dbReference type="Proteomes" id="UP000184207"/>
    </source>
</evidence>
<organism evidence="3 4">
    <name type="scientific">Fervidobacterium gondwanense DSM 13020</name>
    <dbReference type="NCBI Taxonomy" id="1121883"/>
    <lineage>
        <taxon>Bacteria</taxon>
        <taxon>Thermotogati</taxon>
        <taxon>Thermotogota</taxon>
        <taxon>Thermotogae</taxon>
        <taxon>Thermotogales</taxon>
        <taxon>Fervidobacteriaceae</taxon>
        <taxon>Fervidobacterium</taxon>
    </lineage>
</organism>
<name>A0A1M7TIL4_FERGO</name>
<dbReference type="OrthoDB" id="40767at2"/>